<dbReference type="AlphaFoldDB" id="A0A0F9H0H4"/>
<gene>
    <name evidence="1" type="ORF">LCGC14_1844460</name>
</gene>
<dbReference type="EMBL" id="LAZR01018432">
    <property type="protein sequence ID" value="KKL96436.1"/>
    <property type="molecule type" value="Genomic_DNA"/>
</dbReference>
<sequence length="69" mass="8119">MRLKKKVLIVGNNLELNSVSENMFKLGGYETITCLNEEEALKLQRSERETIGCVFYPKRLRNIKPNYRE</sequence>
<comment type="caution">
    <text evidence="1">The sequence shown here is derived from an EMBL/GenBank/DDBJ whole genome shotgun (WGS) entry which is preliminary data.</text>
</comment>
<accession>A0A0F9H0H4</accession>
<organism evidence="1">
    <name type="scientific">marine sediment metagenome</name>
    <dbReference type="NCBI Taxonomy" id="412755"/>
    <lineage>
        <taxon>unclassified sequences</taxon>
        <taxon>metagenomes</taxon>
        <taxon>ecological metagenomes</taxon>
    </lineage>
</organism>
<name>A0A0F9H0H4_9ZZZZ</name>
<proteinExistence type="predicted"/>
<evidence type="ECO:0000313" key="1">
    <source>
        <dbReference type="EMBL" id="KKL96436.1"/>
    </source>
</evidence>
<protein>
    <submittedName>
        <fullName evidence="1">Uncharacterized protein</fullName>
    </submittedName>
</protein>
<reference evidence="1" key="1">
    <citation type="journal article" date="2015" name="Nature">
        <title>Complex archaea that bridge the gap between prokaryotes and eukaryotes.</title>
        <authorList>
            <person name="Spang A."/>
            <person name="Saw J.H."/>
            <person name="Jorgensen S.L."/>
            <person name="Zaremba-Niedzwiedzka K."/>
            <person name="Martijn J."/>
            <person name="Lind A.E."/>
            <person name="van Eijk R."/>
            <person name="Schleper C."/>
            <person name="Guy L."/>
            <person name="Ettema T.J."/>
        </authorList>
    </citation>
    <scope>NUCLEOTIDE SEQUENCE</scope>
</reference>